<feature type="region of interest" description="Disordered" evidence="1">
    <location>
        <begin position="269"/>
        <end position="655"/>
    </location>
</feature>
<comment type="caution">
    <text evidence="2">The sequence shown here is derived from an EMBL/GenBank/DDBJ whole genome shotgun (WGS) entry which is preliminary data.</text>
</comment>
<evidence type="ECO:0000256" key="1">
    <source>
        <dbReference type="SAM" id="MobiDB-lite"/>
    </source>
</evidence>
<feature type="compositionally biased region" description="Polar residues" evidence="1">
    <location>
        <begin position="333"/>
        <end position="342"/>
    </location>
</feature>
<organism evidence="2 3">
    <name type="scientific">Sphaerosporella brunnea</name>
    <dbReference type="NCBI Taxonomy" id="1250544"/>
    <lineage>
        <taxon>Eukaryota</taxon>
        <taxon>Fungi</taxon>
        <taxon>Dikarya</taxon>
        <taxon>Ascomycota</taxon>
        <taxon>Pezizomycotina</taxon>
        <taxon>Pezizomycetes</taxon>
        <taxon>Pezizales</taxon>
        <taxon>Pyronemataceae</taxon>
        <taxon>Sphaerosporella</taxon>
    </lineage>
</organism>
<gene>
    <name evidence="2" type="ORF">FN846DRAFT_41217</name>
</gene>
<feature type="compositionally biased region" description="Low complexity" evidence="1">
    <location>
        <begin position="492"/>
        <end position="502"/>
    </location>
</feature>
<feature type="compositionally biased region" description="Polar residues" evidence="1">
    <location>
        <begin position="132"/>
        <end position="141"/>
    </location>
</feature>
<proteinExistence type="predicted"/>
<reference evidence="2 3" key="1">
    <citation type="submission" date="2019-09" db="EMBL/GenBank/DDBJ databases">
        <title>Draft genome of the ectomycorrhizal ascomycete Sphaerosporella brunnea.</title>
        <authorList>
            <consortium name="DOE Joint Genome Institute"/>
            <person name="Benucci G.M."/>
            <person name="Marozzi G."/>
            <person name="Antonielli L."/>
            <person name="Sanchez S."/>
            <person name="Marco P."/>
            <person name="Wang X."/>
            <person name="Falini L.B."/>
            <person name="Barry K."/>
            <person name="Haridas S."/>
            <person name="Lipzen A."/>
            <person name="Labutti K."/>
            <person name="Grigoriev I.V."/>
            <person name="Murat C."/>
            <person name="Martin F."/>
            <person name="Albertini E."/>
            <person name="Donnini D."/>
            <person name="Bonito G."/>
        </authorList>
    </citation>
    <scope>NUCLEOTIDE SEQUENCE [LARGE SCALE GENOMIC DNA]</scope>
    <source>
        <strain evidence="2 3">Sb_GMNB300</strain>
    </source>
</reference>
<evidence type="ECO:0000313" key="3">
    <source>
        <dbReference type="Proteomes" id="UP000326924"/>
    </source>
</evidence>
<feature type="compositionally biased region" description="Polar residues" evidence="1">
    <location>
        <begin position="166"/>
        <end position="184"/>
    </location>
</feature>
<dbReference type="InParanoid" id="A0A5J5FA67"/>
<feature type="compositionally biased region" description="Polar residues" evidence="1">
    <location>
        <begin position="203"/>
        <end position="221"/>
    </location>
</feature>
<feature type="compositionally biased region" description="Basic and acidic residues" evidence="1">
    <location>
        <begin position="41"/>
        <end position="69"/>
    </location>
</feature>
<keyword evidence="3" id="KW-1185">Reference proteome</keyword>
<feature type="compositionally biased region" description="Polar residues" evidence="1">
    <location>
        <begin position="270"/>
        <end position="284"/>
    </location>
</feature>
<name>A0A5J5FA67_9PEZI</name>
<protein>
    <submittedName>
        <fullName evidence="2">Uncharacterized protein</fullName>
    </submittedName>
</protein>
<dbReference type="AlphaFoldDB" id="A0A5J5FA67"/>
<accession>A0A5J5FA67</accession>
<feature type="compositionally biased region" description="Low complexity" evidence="1">
    <location>
        <begin position="298"/>
        <end position="316"/>
    </location>
</feature>
<evidence type="ECO:0000313" key="2">
    <source>
        <dbReference type="EMBL" id="KAA8913928.1"/>
    </source>
</evidence>
<feature type="compositionally biased region" description="Low complexity" evidence="1">
    <location>
        <begin position="581"/>
        <end position="605"/>
    </location>
</feature>
<feature type="region of interest" description="Disordered" evidence="1">
    <location>
        <begin position="41"/>
        <end position="230"/>
    </location>
</feature>
<sequence>MKVQELLNREKEKKESELKQKEFLKKERERELKEMKIQELLNREKEKKENELKQKAKENRRGKSKKETVAGKTGAPQPVAGIANPPTTGGRGHAVPGISEHPEESGAIESNIGTTLFVGPTEDKQAALNEPAQGQSTTEQQPPKRLVPKQPVSKQPAPREPAAKVSATTTAEVLSMPQSSTFNDLQDGAFPMPSAANHPLKASASSLGNAQSTVPDPSQSDAHPPPNIDGLNHINWVNRFDNQQGESINFEDAPAFPIPRIAVKFKGMNSGPTALESASTMQTSPRKRPKRSKPADVASNAAGTTASAHALAEATAPPVRKKSHKKVAVPVPTGSTATSTEPQVPAGDAVAPSLKRPAPDPEDLPQPNKRSPVAPPAAPAPKKRAYTKKVTAAPDEGAGASISPDIPFGVAAQTTAPKKRGYNKKIPAASAEATGETSGSAQPLVPSGDAVAPAPKKRTYTKKTPAASAEATSQASGSDAAPKKRVYRKKAAIAPAEATGEAQPSVPPGDAAAAPAPKKRTYTKKTPAASAEATGQASGSDAAPKKRVYRKKTPAASAEATSQASGSDAAPKKRVYRKKAAIAPAEATGEAQPSVPPGDAAAAPAPKKRTYTKKTPAAPAGASGSDAAPKKRAYNKKATPVVAAPIAGANSPAEP</sequence>
<dbReference type="Proteomes" id="UP000326924">
    <property type="component" value="Unassembled WGS sequence"/>
</dbReference>
<feature type="compositionally biased region" description="Low complexity" evidence="1">
    <location>
        <begin position="613"/>
        <end position="627"/>
    </location>
</feature>
<dbReference type="EMBL" id="VXIS01000011">
    <property type="protein sequence ID" value="KAA8913928.1"/>
    <property type="molecule type" value="Genomic_DNA"/>
</dbReference>